<evidence type="ECO:0000313" key="1">
    <source>
        <dbReference type="Proteomes" id="UP000038045"/>
    </source>
</evidence>
<protein>
    <submittedName>
        <fullName evidence="2">Exosome complex component RRP46</fullName>
    </submittedName>
</protein>
<dbReference type="InterPro" id="IPR036345">
    <property type="entry name" value="ExoRNase_PH_dom2_sf"/>
</dbReference>
<keyword evidence="1" id="KW-1185">Reference proteome</keyword>
<dbReference type="Gene3D" id="3.30.230.70">
    <property type="entry name" value="GHMP Kinase, N-terminal domain"/>
    <property type="match status" value="1"/>
</dbReference>
<dbReference type="WBParaSite" id="PTRK_0001321900.1">
    <property type="protein sequence ID" value="PTRK_0001321900.1"/>
    <property type="gene ID" value="PTRK_0001321900"/>
</dbReference>
<name>A0A0N4ZX04_PARTI</name>
<proteinExistence type="predicted"/>
<evidence type="ECO:0000313" key="2">
    <source>
        <dbReference type="WBParaSite" id="PTRK_0001321900.1"/>
    </source>
</evidence>
<dbReference type="STRING" id="131310.A0A0N4ZX04"/>
<dbReference type="Proteomes" id="UP000038045">
    <property type="component" value="Unplaced"/>
</dbReference>
<sequence>MVENVNVNSLMLKAIYPKKYYDDFLSSGVFPNGREISKFEDNEISLEKKDKENYSKTAVVVNSSSYVIGTQEISVRRNVENPPCFSVEITKTSEKKQREHEYSFAENVLTFLCGHGLLYSFDQLLSSDKVLQFVINSKIKYSGNPSEMLQMCLAALVSSLATISLPSLYLQQFAKDDIKISTNDVKFETELCKKFVLNDYPVATSLSLYETEDQNKDSIMIYSTPPSIKEFCSTGIISVVGNKNNIMYLSGGGSEPFDMDKMKKFIHDSFEYQKKFEEQLMEKINKL</sequence>
<dbReference type="InterPro" id="IPR027408">
    <property type="entry name" value="PNPase/RNase_PH_dom_sf"/>
</dbReference>
<reference evidence="2" key="1">
    <citation type="submission" date="2017-02" db="UniProtKB">
        <authorList>
            <consortium name="WormBaseParasite"/>
        </authorList>
    </citation>
    <scope>IDENTIFICATION</scope>
</reference>
<organism evidence="1 2">
    <name type="scientific">Parastrongyloides trichosuri</name>
    <name type="common">Possum-specific nematode worm</name>
    <dbReference type="NCBI Taxonomy" id="131310"/>
    <lineage>
        <taxon>Eukaryota</taxon>
        <taxon>Metazoa</taxon>
        <taxon>Ecdysozoa</taxon>
        <taxon>Nematoda</taxon>
        <taxon>Chromadorea</taxon>
        <taxon>Rhabditida</taxon>
        <taxon>Tylenchina</taxon>
        <taxon>Panagrolaimomorpha</taxon>
        <taxon>Strongyloidoidea</taxon>
        <taxon>Strongyloididae</taxon>
        <taxon>Parastrongyloides</taxon>
    </lineage>
</organism>
<dbReference type="AlphaFoldDB" id="A0A0N4ZX04"/>
<dbReference type="SUPFAM" id="SSF55666">
    <property type="entry name" value="Ribonuclease PH domain 2-like"/>
    <property type="match status" value="1"/>
</dbReference>
<accession>A0A0N4ZX04</accession>